<keyword evidence="1" id="KW-0472">Membrane</keyword>
<dbReference type="OMA" id="TIRIMNI"/>
<feature type="transmembrane region" description="Helical" evidence="1">
    <location>
        <begin position="15"/>
        <end position="35"/>
    </location>
</feature>
<feature type="transmembrane region" description="Helical" evidence="1">
    <location>
        <begin position="131"/>
        <end position="153"/>
    </location>
</feature>
<keyword evidence="1" id="KW-1133">Transmembrane helix</keyword>
<evidence type="ECO:0000256" key="1">
    <source>
        <dbReference type="SAM" id="Phobius"/>
    </source>
</evidence>
<comment type="caution">
    <text evidence="2">The sequence shown here is derived from an EMBL/GenBank/DDBJ whole genome shotgun (WGS) entry which is preliminary data.</text>
</comment>
<evidence type="ECO:0000313" key="3">
    <source>
        <dbReference type="Proteomes" id="UP000038009"/>
    </source>
</evidence>
<gene>
    <name evidence="2" type="ORF">ABL78_6797</name>
</gene>
<dbReference type="OrthoDB" id="271757at2759"/>
<reference evidence="2 3" key="1">
    <citation type="journal article" date="2015" name="PLoS Pathog.">
        <title>Leptomonas seymouri: Adaptations to the Dixenous Life Cycle Analyzed by Genome Sequencing, Transcriptome Profiling and Co-infection with Leishmania donovani.</title>
        <authorList>
            <person name="Kraeva N."/>
            <person name="Butenko A."/>
            <person name="Hlavacova J."/>
            <person name="Kostygov A."/>
            <person name="Myskova J."/>
            <person name="Grybchuk D."/>
            <person name="Lestinova T."/>
            <person name="Votypka J."/>
            <person name="Volf P."/>
            <person name="Opperdoes F."/>
            <person name="Flegontov P."/>
            <person name="Lukes J."/>
            <person name="Yurchenko V."/>
        </authorList>
    </citation>
    <scope>NUCLEOTIDE SEQUENCE [LARGE SCALE GENOMIC DNA]</scope>
    <source>
        <strain evidence="2 3">ATCC 30220</strain>
    </source>
</reference>
<dbReference type="VEuPathDB" id="TriTrypDB:Lsey_0285_0080"/>
<organism evidence="2 3">
    <name type="scientific">Leptomonas seymouri</name>
    <dbReference type="NCBI Taxonomy" id="5684"/>
    <lineage>
        <taxon>Eukaryota</taxon>
        <taxon>Discoba</taxon>
        <taxon>Euglenozoa</taxon>
        <taxon>Kinetoplastea</taxon>
        <taxon>Metakinetoplastina</taxon>
        <taxon>Trypanosomatida</taxon>
        <taxon>Trypanosomatidae</taxon>
        <taxon>Leishmaniinae</taxon>
        <taxon>Leptomonas</taxon>
    </lineage>
</organism>
<dbReference type="AlphaFoldDB" id="A0A0N1PA59"/>
<dbReference type="EMBL" id="LJSK01000285">
    <property type="protein sequence ID" value="KPI84151.1"/>
    <property type="molecule type" value="Genomic_DNA"/>
</dbReference>
<evidence type="ECO:0000313" key="2">
    <source>
        <dbReference type="EMBL" id="KPI84151.1"/>
    </source>
</evidence>
<feature type="transmembrane region" description="Helical" evidence="1">
    <location>
        <begin position="200"/>
        <end position="226"/>
    </location>
</feature>
<protein>
    <submittedName>
        <fullName evidence="2">Uncharacterized protein</fullName>
    </submittedName>
</protein>
<name>A0A0N1PA59_LEPSE</name>
<sequence>MSTCQKALGALGTVLSLRVVLVIIYFMMVVLLCVIQSISLFKSPNVHLINIMGSRICAAQLTAITKTWYKMDVPISGANATGQLDIRMWSMTLKISIEIPYDFAPQNIWQVYRVQDVPCEEFRTVFKTLQVFSLLSIFTGFIVLVFTVSNFFTRMFLPLLWLFVWLTVAFTASMTAMMFRLLCNGECYGESTAIPPFSSLAIPMGGFALAIICFQTYLITSLMTVFL</sequence>
<dbReference type="Proteomes" id="UP000038009">
    <property type="component" value="Unassembled WGS sequence"/>
</dbReference>
<accession>A0A0N1PA59</accession>
<keyword evidence="1" id="KW-0812">Transmembrane</keyword>
<proteinExistence type="predicted"/>
<keyword evidence="3" id="KW-1185">Reference proteome</keyword>
<feature type="transmembrane region" description="Helical" evidence="1">
    <location>
        <begin position="159"/>
        <end position="179"/>
    </location>
</feature>